<dbReference type="GO" id="GO:0005829">
    <property type="term" value="C:cytosol"/>
    <property type="evidence" value="ECO:0007669"/>
    <property type="project" value="TreeGrafter"/>
</dbReference>
<dbReference type="InterPro" id="IPR015943">
    <property type="entry name" value="WD40/YVTN_repeat-like_dom_sf"/>
</dbReference>
<dbReference type="PANTHER" id="PTHR30344">
    <property type="entry name" value="6-PHOSPHOGLUCONOLACTONASE-RELATED"/>
    <property type="match status" value="1"/>
</dbReference>
<accession>A0A7S9Q0D5</accession>
<dbReference type="KEGG" id="pex:IZT61_09730"/>
<evidence type="ECO:0000256" key="2">
    <source>
        <dbReference type="ARBA" id="ARBA00022526"/>
    </source>
</evidence>
<comment type="similarity">
    <text evidence="1">Belongs to the cycloisomerase 2 family.</text>
</comment>
<organism evidence="4 5">
    <name type="scientific">Pedobacter endophyticus</name>
    <dbReference type="NCBI Taxonomy" id="2789740"/>
    <lineage>
        <taxon>Bacteria</taxon>
        <taxon>Pseudomonadati</taxon>
        <taxon>Bacteroidota</taxon>
        <taxon>Sphingobacteriia</taxon>
        <taxon>Sphingobacteriales</taxon>
        <taxon>Sphingobacteriaceae</taxon>
        <taxon>Pedobacter</taxon>
    </lineage>
</organism>
<protein>
    <submittedName>
        <fullName evidence="4">Lactonase family protein</fullName>
    </submittedName>
</protein>
<dbReference type="InterPro" id="IPR011048">
    <property type="entry name" value="Haem_d1_sf"/>
</dbReference>
<dbReference type="EMBL" id="CP064939">
    <property type="protein sequence ID" value="QPH41508.1"/>
    <property type="molecule type" value="Genomic_DNA"/>
</dbReference>
<feature type="chain" id="PRO_5032300039" evidence="3">
    <location>
        <begin position="22"/>
        <end position="370"/>
    </location>
</feature>
<dbReference type="SUPFAM" id="SSF51004">
    <property type="entry name" value="C-terminal (heme d1) domain of cytochrome cd1-nitrite reductase"/>
    <property type="match status" value="1"/>
</dbReference>
<sequence>MKKHIAIIVMTLLTTAAVAQQANYNLIVGTYTAPGKSEGIYTYRFDASKGQAVLKHTTKGTANPSYSAISPDKKFVYAVNETGESSTVSAFKYDAKTGGLTFLNKVDSHGADPCFITVDGKNVIVANYSGGSLAVFSRKADGSLTEAIQVVKHTGKSIDPKGRQESAHVHMTKFSPDHKHLIVNDLGEDKIYIYKYNATGKDKTLTEKAVVETTPGTAPRHITFAPNGKFAYLAHEFNGMITVFSYADGSLTKIQEVGTTPKNFSGKVDGADIHVSADGKFLYETNRGDANSISAFSILSTGKLKFIETISTLGNGPRNFTIDPTGKYLLVAHQYTNDVVIFKRNPVTGKLTDSSQRIDVGAPVCLVFDK</sequence>
<evidence type="ECO:0000313" key="5">
    <source>
        <dbReference type="Proteomes" id="UP000594759"/>
    </source>
</evidence>
<dbReference type="PANTHER" id="PTHR30344:SF1">
    <property type="entry name" value="6-PHOSPHOGLUCONOLACTONASE"/>
    <property type="match status" value="1"/>
</dbReference>
<dbReference type="GO" id="GO:0006006">
    <property type="term" value="P:glucose metabolic process"/>
    <property type="evidence" value="ECO:0007669"/>
    <property type="project" value="UniProtKB-KW"/>
</dbReference>
<dbReference type="InterPro" id="IPR019405">
    <property type="entry name" value="Lactonase_7-beta_prop"/>
</dbReference>
<dbReference type="InterPro" id="IPR050282">
    <property type="entry name" value="Cycloisomerase_2"/>
</dbReference>
<reference evidence="4 5" key="1">
    <citation type="submission" date="2020-11" db="EMBL/GenBank/DDBJ databases">
        <title>Pedobacter endophytica, an endophytic bacteria isolated form Carex pumila.</title>
        <authorList>
            <person name="Peng Y."/>
            <person name="Jiang L."/>
            <person name="Lee J."/>
        </authorList>
    </citation>
    <scope>NUCLEOTIDE SEQUENCE [LARGE SCALE GENOMIC DNA]</scope>
    <source>
        <strain evidence="4 5">JBR3-12</strain>
    </source>
</reference>
<dbReference type="Proteomes" id="UP000594759">
    <property type="component" value="Chromosome"/>
</dbReference>
<feature type="signal peptide" evidence="3">
    <location>
        <begin position="1"/>
        <end position="21"/>
    </location>
</feature>
<evidence type="ECO:0000313" key="4">
    <source>
        <dbReference type="EMBL" id="QPH41508.1"/>
    </source>
</evidence>
<keyword evidence="3" id="KW-0732">Signal</keyword>
<keyword evidence="2" id="KW-0119">Carbohydrate metabolism</keyword>
<name>A0A7S9Q0D5_9SPHI</name>
<dbReference type="RefSeq" id="WP_196100945.1">
    <property type="nucleotide sequence ID" value="NZ_CP064939.1"/>
</dbReference>
<dbReference type="AlphaFoldDB" id="A0A7S9Q0D5"/>
<dbReference type="FunFam" id="2.130.10.10:FF:000306">
    <property type="entry name" value="3-carboxymuconate cyclase"/>
    <property type="match status" value="1"/>
</dbReference>
<dbReference type="Pfam" id="PF10282">
    <property type="entry name" value="Lactonase"/>
    <property type="match status" value="1"/>
</dbReference>
<proteinExistence type="inferred from homology"/>
<evidence type="ECO:0000256" key="3">
    <source>
        <dbReference type="SAM" id="SignalP"/>
    </source>
</evidence>
<gene>
    <name evidence="4" type="ORF">IZT61_09730</name>
</gene>
<keyword evidence="5" id="KW-1185">Reference proteome</keyword>
<evidence type="ECO:0000256" key="1">
    <source>
        <dbReference type="ARBA" id="ARBA00005564"/>
    </source>
</evidence>
<dbReference type="GO" id="GO:0017057">
    <property type="term" value="F:6-phosphogluconolactonase activity"/>
    <property type="evidence" value="ECO:0007669"/>
    <property type="project" value="TreeGrafter"/>
</dbReference>
<dbReference type="Gene3D" id="2.130.10.10">
    <property type="entry name" value="YVTN repeat-like/Quinoprotein amine dehydrogenase"/>
    <property type="match status" value="1"/>
</dbReference>
<keyword evidence="2" id="KW-0313">Glucose metabolism</keyword>